<dbReference type="InterPro" id="IPR035994">
    <property type="entry name" value="Nucleoside_phosphorylase_sf"/>
</dbReference>
<dbReference type="InterPro" id="IPR049539">
    <property type="entry name" value="SPL"/>
</dbReference>
<reference evidence="1" key="1">
    <citation type="submission" date="2016-10" db="EMBL/GenBank/DDBJ databases">
        <authorList>
            <person name="de Groot N.N."/>
        </authorList>
    </citation>
    <scope>NUCLEOTIDE SEQUENCE</scope>
</reference>
<dbReference type="EC" id="4.1.99.-" evidence="1"/>
<dbReference type="AlphaFoldDB" id="A0A1W1CSD9"/>
<dbReference type="Gene3D" id="3.40.50.1580">
    <property type="entry name" value="Nucleoside phosphorylase domain"/>
    <property type="match status" value="1"/>
</dbReference>
<dbReference type="PANTHER" id="PTHR37822:SF2">
    <property type="entry name" value="SPORE PHOTOPRODUCT LYASE"/>
    <property type="match status" value="1"/>
</dbReference>
<name>A0A1W1CSD9_9ZZZZ</name>
<proteinExistence type="predicted"/>
<dbReference type="GO" id="GO:0051539">
    <property type="term" value="F:4 iron, 4 sulfur cluster binding"/>
    <property type="evidence" value="ECO:0007669"/>
    <property type="project" value="TreeGrafter"/>
</dbReference>
<sequence length="177" mass="19971">MLYIVTALKPEAQAFVDYYKLKKSKLNGFTLFFNEKIKLIISGIGIEKARLATQTLINNFDITDDDTYLNIGICAASKNYAIGELIVCGGIVYQNQKYIFMPTNPLIYCVENALSSAIYPLADMESYGFYDAVIHNPAIKKFHIIKVVSDHFEPQKVTKEKTKSLLFNLVNAINKVI</sequence>
<evidence type="ECO:0000313" key="1">
    <source>
        <dbReference type="EMBL" id="SFV68643.1"/>
    </source>
</evidence>
<dbReference type="GO" id="GO:0009116">
    <property type="term" value="P:nucleoside metabolic process"/>
    <property type="evidence" value="ECO:0007669"/>
    <property type="project" value="InterPro"/>
</dbReference>
<accession>A0A1W1CSD9</accession>
<dbReference type="GO" id="GO:0042601">
    <property type="term" value="C:endospore-forming forespore"/>
    <property type="evidence" value="ECO:0007669"/>
    <property type="project" value="TreeGrafter"/>
</dbReference>
<dbReference type="SUPFAM" id="SSF53167">
    <property type="entry name" value="Purine and uridine phosphorylases"/>
    <property type="match status" value="1"/>
</dbReference>
<protein>
    <submittedName>
        <fullName evidence="1">Spore photoproduct lyase</fullName>
        <ecNumber evidence="1">4.1.99.-</ecNumber>
    </submittedName>
</protein>
<dbReference type="GO" id="GO:1904047">
    <property type="term" value="F:S-adenosyl-L-methionine binding"/>
    <property type="evidence" value="ECO:0007669"/>
    <property type="project" value="TreeGrafter"/>
</dbReference>
<organism evidence="1">
    <name type="scientific">hydrothermal vent metagenome</name>
    <dbReference type="NCBI Taxonomy" id="652676"/>
    <lineage>
        <taxon>unclassified sequences</taxon>
        <taxon>metagenomes</taxon>
        <taxon>ecological metagenomes</taxon>
    </lineage>
</organism>
<dbReference type="EMBL" id="FPHK01000124">
    <property type="protein sequence ID" value="SFV68643.1"/>
    <property type="molecule type" value="Genomic_DNA"/>
</dbReference>
<keyword evidence="1" id="KW-0456">Lyase</keyword>
<dbReference type="GO" id="GO:0003913">
    <property type="term" value="F:DNA photolyase activity"/>
    <property type="evidence" value="ECO:0007669"/>
    <property type="project" value="TreeGrafter"/>
</dbReference>
<gene>
    <name evidence="1" type="ORF">MNB_SM-6-896</name>
</gene>
<dbReference type="PANTHER" id="PTHR37822">
    <property type="entry name" value="SPORE PHOTOPRODUCT LYASE-RELATED"/>
    <property type="match status" value="1"/>
</dbReference>